<dbReference type="OrthoDB" id="10254721at2759"/>
<dbReference type="PANTHER" id="PTHR32057">
    <property type="entry name" value="PROTEIN ADENYLYLTRANSFERASE SELO, MITOCHONDRIAL"/>
    <property type="match status" value="1"/>
</dbReference>
<keyword evidence="8" id="KW-0460">Magnesium</keyword>
<evidence type="ECO:0000256" key="9">
    <source>
        <dbReference type="ARBA" id="ARBA00031547"/>
    </source>
</evidence>
<dbReference type="InterPro" id="IPR003846">
    <property type="entry name" value="SelO"/>
</dbReference>
<proteinExistence type="inferred from homology"/>
<comment type="cofactor">
    <cofactor evidence="1">
        <name>Mg(2+)</name>
        <dbReference type="ChEBI" id="CHEBI:18420"/>
    </cofactor>
</comment>
<dbReference type="EMBL" id="OB669805">
    <property type="protein sequence ID" value="CAD7234779.1"/>
    <property type="molecule type" value="Genomic_DNA"/>
</dbReference>
<dbReference type="PANTHER" id="PTHR32057:SF14">
    <property type="entry name" value="PROTEIN ADENYLYLTRANSFERASE SELO, MITOCHONDRIAL"/>
    <property type="match status" value="1"/>
</dbReference>
<gene>
    <name evidence="10" type="ORF">CTOB1V02_LOCUS12595</name>
</gene>
<dbReference type="SUPFAM" id="SSF55166">
    <property type="entry name" value="Hedgehog/DD-peptidase"/>
    <property type="match status" value="1"/>
</dbReference>
<organism evidence="10">
    <name type="scientific">Cyprideis torosa</name>
    <dbReference type="NCBI Taxonomy" id="163714"/>
    <lineage>
        <taxon>Eukaryota</taxon>
        <taxon>Metazoa</taxon>
        <taxon>Ecdysozoa</taxon>
        <taxon>Arthropoda</taxon>
        <taxon>Crustacea</taxon>
        <taxon>Oligostraca</taxon>
        <taxon>Ostracoda</taxon>
        <taxon>Podocopa</taxon>
        <taxon>Podocopida</taxon>
        <taxon>Cytherocopina</taxon>
        <taxon>Cytheroidea</taxon>
        <taxon>Cytherideidae</taxon>
        <taxon>Cyprideis</taxon>
    </lineage>
</organism>
<dbReference type="AlphaFoldDB" id="A0A7R8ZWX6"/>
<evidence type="ECO:0000256" key="2">
    <source>
        <dbReference type="ARBA" id="ARBA00009747"/>
    </source>
</evidence>
<evidence type="ECO:0000256" key="6">
    <source>
        <dbReference type="ARBA" id="ARBA00022741"/>
    </source>
</evidence>
<evidence type="ECO:0000256" key="5">
    <source>
        <dbReference type="ARBA" id="ARBA00022723"/>
    </source>
</evidence>
<dbReference type="GO" id="GO:0005524">
    <property type="term" value="F:ATP binding"/>
    <property type="evidence" value="ECO:0007669"/>
    <property type="project" value="UniProtKB-KW"/>
</dbReference>
<evidence type="ECO:0000256" key="3">
    <source>
        <dbReference type="ARBA" id="ARBA00022679"/>
    </source>
</evidence>
<keyword evidence="6" id="KW-0547">Nucleotide-binding</keyword>
<dbReference type="Pfam" id="PF02696">
    <property type="entry name" value="SelO"/>
    <property type="match status" value="1"/>
</dbReference>
<sequence length="541" mass="62623">MLEGYKAPLLKNGHYALNYFFSQTKKPLKDYSDLHRGLDIPMTVIWDRTLEMILHWQRVGFVHGVMNTDNMSILGQTIDYGPYGWLEDYDKEWTPNTTDRQHRRYRFGNQPPIAQWNLYQLANALFPLIEEAKPLEDALQRYGDEFQVNYQSMMRSKLGLHTEQPGDKNLVIELEETLSLTETDMTIFFRLLSDVERTDSAENAIEKIYTAFYHPEILEATYKEQWKTWFNSYLERLGLEDQTDEARKRTMDAVNPKYVLRNYMAQLAIDAADKGDYSIIDELYALLKSPYSEQVEQEKWFAKRPEWARHKVLLNTLGYRKGGTGAKLDEDGLFGKETQNAMIAFAQDNNIESDGDWLTRPLINLLLKEIDVYYGNDWSDLAENNLPAEGSPLRLYQGSRFRGKPCRADVLFLPMLDKINAYAEQAKVYIAVTSSFRTTTNVAGAIVKPATFSNHLAGHGIDMNVVYDNGNWANSKMLVKYPNVPESVRVFLKFIIDDPQLRWGGNFTTTDPVHIDDGLNRDKTKWRKRYEVMQKAVQLGK</sequence>
<evidence type="ECO:0000313" key="10">
    <source>
        <dbReference type="EMBL" id="CAD7234779.1"/>
    </source>
</evidence>
<dbReference type="Gene3D" id="1.10.101.10">
    <property type="entry name" value="PGBD-like superfamily/PGBD"/>
    <property type="match status" value="1"/>
</dbReference>
<evidence type="ECO:0000256" key="8">
    <source>
        <dbReference type="ARBA" id="ARBA00022842"/>
    </source>
</evidence>
<keyword evidence="7" id="KW-0067">ATP-binding</keyword>
<name>A0A7R8ZWX6_9CRUS</name>
<protein>
    <recommendedName>
        <fullName evidence="9">Selenoprotein O</fullName>
    </recommendedName>
</protein>
<dbReference type="Gene3D" id="3.30.1380.10">
    <property type="match status" value="1"/>
</dbReference>
<comment type="similarity">
    <text evidence="2">Belongs to the SELO family.</text>
</comment>
<dbReference type="GO" id="GO:0070733">
    <property type="term" value="F:AMPylase activity"/>
    <property type="evidence" value="ECO:0007669"/>
    <property type="project" value="TreeGrafter"/>
</dbReference>
<dbReference type="InterPro" id="IPR036366">
    <property type="entry name" value="PGBDSf"/>
</dbReference>
<evidence type="ECO:0000256" key="4">
    <source>
        <dbReference type="ARBA" id="ARBA00022695"/>
    </source>
</evidence>
<evidence type="ECO:0000256" key="7">
    <source>
        <dbReference type="ARBA" id="ARBA00022840"/>
    </source>
</evidence>
<reference evidence="10" key="1">
    <citation type="submission" date="2020-11" db="EMBL/GenBank/DDBJ databases">
        <authorList>
            <person name="Tran Van P."/>
        </authorList>
    </citation>
    <scope>NUCLEOTIDE SEQUENCE</scope>
</reference>
<keyword evidence="3" id="KW-0808">Transferase</keyword>
<keyword evidence="5" id="KW-0479">Metal-binding</keyword>
<evidence type="ECO:0000256" key="1">
    <source>
        <dbReference type="ARBA" id="ARBA00001946"/>
    </source>
</evidence>
<keyword evidence="4" id="KW-0548">Nucleotidyltransferase</keyword>
<dbReference type="GO" id="GO:0046872">
    <property type="term" value="F:metal ion binding"/>
    <property type="evidence" value="ECO:0007669"/>
    <property type="project" value="UniProtKB-KW"/>
</dbReference>
<accession>A0A7R8ZWX6</accession>
<dbReference type="InterPro" id="IPR009045">
    <property type="entry name" value="Zn_M74/Hedgehog-like"/>
</dbReference>